<dbReference type="STRING" id="1051890.A0A3N4LCI5"/>
<dbReference type="EMBL" id="ML121589">
    <property type="protein sequence ID" value="RPB19438.1"/>
    <property type="molecule type" value="Genomic_DNA"/>
</dbReference>
<feature type="domain" description="JmjC" evidence="1">
    <location>
        <begin position="124"/>
        <end position="308"/>
    </location>
</feature>
<reference evidence="2 3" key="1">
    <citation type="journal article" date="2018" name="Nat. Ecol. Evol.">
        <title>Pezizomycetes genomes reveal the molecular basis of ectomycorrhizal truffle lifestyle.</title>
        <authorList>
            <person name="Murat C."/>
            <person name="Payen T."/>
            <person name="Noel B."/>
            <person name="Kuo A."/>
            <person name="Morin E."/>
            <person name="Chen J."/>
            <person name="Kohler A."/>
            <person name="Krizsan K."/>
            <person name="Balestrini R."/>
            <person name="Da Silva C."/>
            <person name="Montanini B."/>
            <person name="Hainaut M."/>
            <person name="Levati E."/>
            <person name="Barry K.W."/>
            <person name="Belfiori B."/>
            <person name="Cichocki N."/>
            <person name="Clum A."/>
            <person name="Dockter R.B."/>
            <person name="Fauchery L."/>
            <person name="Guy J."/>
            <person name="Iotti M."/>
            <person name="Le Tacon F."/>
            <person name="Lindquist E.A."/>
            <person name="Lipzen A."/>
            <person name="Malagnac F."/>
            <person name="Mello A."/>
            <person name="Molinier V."/>
            <person name="Miyauchi S."/>
            <person name="Poulain J."/>
            <person name="Riccioni C."/>
            <person name="Rubini A."/>
            <person name="Sitrit Y."/>
            <person name="Splivallo R."/>
            <person name="Traeger S."/>
            <person name="Wang M."/>
            <person name="Zifcakova L."/>
            <person name="Wipf D."/>
            <person name="Zambonelli A."/>
            <person name="Paolocci F."/>
            <person name="Nowrousian M."/>
            <person name="Ottonello S."/>
            <person name="Baldrian P."/>
            <person name="Spatafora J.W."/>
            <person name="Henrissat B."/>
            <person name="Nagy L.G."/>
            <person name="Aury J.M."/>
            <person name="Wincker P."/>
            <person name="Grigoriev I.V."/>
            <person name="Bonfante P."/>
            <person name="Martin F.M."/>
        </authorList>
    </citation>
    <scope>NUCLEOTIDE SEQUENCE [LARGE SCALE GENOMIC DNA]</scope>
    <source>
        <strain evidence="2 3">ATCC MYA-4762</strain>
    </source>
</reference>
<name>A0A3N4LCI5_9PEZI</name>
<dbReference type="PROSITE" id="PS51184">
    <property type="entry name" value="JMJC"/>
    <property type="match status" value="1"/>
</dbReference>
<dbReference type="InterPro" id="IPR014710">
    <property type="entry name" value="RmlC-like_jellyroll"/>
</dbReference>
<dbReference type="PANTHER" id="PTHR12461">
    <property type="entry name" value="HYPOXIA-INDUCIBLE FACTOR 1 ALPHA INHIBITOR-RELATED"/>
    <property type="match status" value="1"/>
</dbReference>
<dbReference type="InterPro" id="IPR003347">
    <property type="entry name" value="JmjC_dom"/>
</dbReference>
<keyword evidence="3" id="KW-1185">Reference proteome</keyword>
<dbReference type="SUPFAM" id="SSF51197">
    <property type="entry name" value="Clavaminate synthase-like"/>
    <property type="match status" value="1"/>
</dbReference>
<dbReference type="Gene3D" id="2.60.120.10">
    <property type="entry name" value="Jelly Rolls"/>
    <property type="match status" value="1"/>
</dbReference>
<dbReference type="InterPro" id="IPR041667">
    <property type="entry name" value="Cupin_8"/>
</dbReference>
<dbReference type="SMART" id="SM00558">
    <property type="entry name" value="JmjC"/>
    <property type="match status" value="1"/>
</dbReference>
<sequence>MNPTSALVELLETYHDLHSNWVERFDQPPSPVEFLQIIRRNRPVIISNGFSHWPAVEKWDSSYLKDKITGDITIAQTPFGNADSVVKNNEDGVEYFVKPHTTQGSFAEFLDHLQNDTRESSDPVQYAQSQDDNLHGEYSTLLSDIDEEIPWASVLGTPDAINLWIGNGRSTSALHKDNYENLYCVLSGLKSFVLISPLEVACVRERTLPSATYKADADGGFKIVPDDPPSDVSCWPTLDPDNPEKTSPFWDLCKPLRVDVHPGEILYLPAMWYHKVSQKCAPGSMCIAVNYWYDMDHSGPFYSLCQFVRSSSLLLANGPTFTY</sequence>
<dbReference type="Proteomes" id="UP000267821">
    <property type="component" value="Unassembled WGS sequence"/>
</dbReference>
<evidence type="ECO:0000313" key="3">
    <source>
        <dbReference type="Proteomes" id="UP000267821"/>
    </source>
</evidence>
<dbReference type="InParanoid" id="A0A3N4LCI5"/>
<dbReference type="PANTHER" id="PTHR12461:SF99">
    <property type="entry name" value="BIFUNCTIONAL PEPTIDASE AND (3S)-LYSYL HYDROXYLASE JMJD7"/>
    <property type="match status" value="1"/>
</dbReference>
<protein>
    <submittedName>
        <fullName evidence="2">Putative pla2g4b</fullName>
    </submittedName>
</protein>
<organism evidence="2 3">
    <name type="scientific">Terfezia boudieri ATCC MYA-4762</name>
    <dbReference type="NCBI Taxonomy" id="1051890"/>
    <lineage>
        <taxon>Eukaryota</taxon>
        <taxon>Fungi</taxon>
        <taxon>Dikarya</taxon>
        <taxon>Ascomycota</taxon>
        <taxon>Pezizomycotina</taxon>
        <taxon>Pezizomycetes</taxon>
        <taxon>Pezizales</taxon>
        <taxon>Pezizaceae</taxon>
        <taxon>Terfezia</taxon>
    </lineage>
</organism>
<dbReference type="OrthoDB" id="415358at2759"/>
<evidence type="ECO:0000313" key="2">
    <source>
        <dbReference type="EMBL" id="RPB19438.1"/>
    </source>
</evidence>
<accession>A0A3N4LCI5</accession>
<evidence type="ECO:0000259" key="1">
    <source>
        <dbReference type="PROSITE" id="PS51184"/>
    </source>
</evidence>
<gene>
    <name evidence="2" type="ORF">L211DRAFT_635652</name>
</gene>
<proteinExistence type="predicted"/>
<dbReference type="Pfam" id="PF13621">
    <property type="entry name" value="Cupin_8"/>
    <property type="match status" value="1"/>
</dbReference>
<dbReference type="AlphaFoldDB" id="A0A3N4LCI5"/>